<dbReference type="OrthoDB" id="8954335at2759"/>
<evidence type="ECO:0000256" key="17">
    <source>
        <dbReference type="ARBA" id="ARBA00024013"/>
    </source>
</evidence>
<dbReference type="SMART" id="SM00054">
    <property type="entry name" value="EFh"/>
    <property type="match status" value="2"/>
</dbReference>
<evidence type="ECO:0000256" key="5">
    <source>
        <dbReference type="ARBA" id="ARBA00022640"/>
    </source>
</evidence>
<keyword evidence="3" id="KW-0813">Transport</keyword>
<evidence type="ECO:0000256" key="14">
    <source>
        <dbReference type="ARBA" id="ARBA00022989"/>
    </source>
</evidence>
<evidence type="ECO:0000256" key="3">
    <source>
        <dbReference type="ARBA" id="ARBA00022448"/>
    </source>
</evidence>
<dbReference type="GO" id="GO:0015031">
    <property type="term" value="P:protein transport"/>
    <property type="evidence" value="ECO:0007669"/>
    <property type="project" value="UniProtKB-KW"/>
</dbReference>
<keyword evidence="10" id="KW-1002">Plastid outer membrane</keyword>
<evidence type="ECO:0000313" key="20">
    <source>
        <dbReference type="EMBL" id="CAE7744802.1"/>
    </source>
</evidence>
<organism evidence="20 21">
    <name type="scientific">Symbiodinium necroappetens</name>
    <dbReference type="NCBI Taxonomy" id="1628268"/>
    <lineage>
        <taxon>Eukaryota</taxon>
        <taxon>Sar</taxon>
        <taxon>Alveolata</taxon>
        <taxon>Dinophyceae</taxon>
        <taxon>Suessiales</taxon>
        <taxon>Symbiodiniaceae</taxon>
        <taxon>Symbiodinium</taxon>
    </lineage>
</organism>
<dbReference type="PANTHER" id="PTHR10903:SF135">
    <property type="entry name" value="TRANSLOCASE OF CHLOROPLAST 120, CHLOROPLASTIC-RELATED"/>
    <property type="match status" value="1"/>
</dbReference>
<keyword evidence="7" id="KW-0479">Metal-binding</keyword>
<comment type="cofactor">
    <cofactor evidence="1">
        <name>Mg(2+)</name>
        <dbReference type="ChEBI" id="CHEBI:18420"/>
    </cofactor>
</comment>
<dbReference type="SUPFAM" id="SSF52540">
    <property type="entry name" value="P-loop containing nucleoside triphosphate hydrolases"/>
    <property type="match status" value="1"/>
</dbReference>
<evidence type="ECO:0000256" key="1">
    <source>
        <dbReference type="ARBA" id="ARBA00001946"/>
    </source>
</evidence>
<keyword evidence="5" id="KW-0934">Plastid</keyword>
<dbReference type="InterPro" id="IPR002048">
    <property type="entry name" value="EF_hand_dom"/>
</dbReference>
<dbReference type="Pfam" id="PF13499">
    <property type="entry name" value="EF-hand_7"/>
    <property type="match status" value="1"/>
</dbReference>
<evidence type="ECO:0000259" key="19">
    <source>
        <dbReference type="PROSITE" id="PS50222"/>
    </source>
</evidence>
<dbReference type="Gene3D" id="3.40.50.300">
    <property type="entry name" value="P-loop containing nucleotide triphosphate hydrolases"/>
    <property type="match status" value="1"/>
</dbReference>
<evidence type="ECO:0000256" key="9">
    <source>
        <dbReference type="ARBA" id="ARBA00022801"/>
    </source>
</evidence>
<keyword evidence="16" id="KW-0472">Membrane</keyword>
<feature type="region of interest" description="Disordered" evidence="18">
    <location>
        <begin position="317"/>
        <end position="341"/>
    </location>
</feature>
<protein>
    <submittedName>
        <fullName evidence="20">IAN4 protein</fullName>
    </submittedName>
</protein>
<keyword evidence="4" id="KW-0150">Chloroplast</keyword>
<name>A0A812XPP4_9DINO</name>
<evidence type="ECO:0000256" key="2">
    <source>
        <dbReference type="ARBA" id="ARBA00004167"/>
    </source>
</evidence>
<gene>
    <name evidence="20" type="primary">IAN4</name>
    <name evidence="20" type="ORF">SNEC2469_LOCUS21562</name>
</gene>
<comment type="caution">
    <text evidence="20">The sequence shown here is derived from an EMBL/GenBank/DDBJ whole genome shotgun (WGS) entry which is preliminary data.</text>
</comment>
<dbReference type="EMBL" id="CAJNJA010038242">
    <property type="protein sequence ID" value="CAE7744802.1"/>
    <property type="molecule type" value="Genomic_DNA"/>
</dbReference>
<keyword evidence="13" id="KW-0653">Protein transport</keyword>
<dbReference type="PANTHER" id="PTHR10903">
    <property type="entry name" value="GTPASE, IMAP FAMILY MEMBER-RELATED"/>
    <property type="match status" value="1"/>
</dbReference>
<accession>A0A812XPP4</accession>
<dbReference type="Proteomes" id="UP000601435">
    <property type="component" value="Unassembled WGS sequence"/>
</dbReference>
<evidence type="ECO:0000256" key="7">
    <source>
        <dbReference type="ARBA" id="ARBA00022723"/>
    </source>
</evidence>
<evidence type="ECO:0000256" key="13">
    <source>
        <dbReference type="ARBA" id="ARBA00022927"/>
    </source>
</evidence>
<dbReference type="GO" id="GO:0005509">
    <property type="term" value="F:calcium ion binding"/>
    <property type="evidence" value="ECO:0007669"/>
    <property type="project" value="InterPro"/>
</dbReference>
<evidence type="ECO:0000256" key="12">
    <source>
        <dbReference type="ARBA" id="ARBA00022842"/>
    </source>
</evidence>
<dbReference type="InterPro" id="IPR011992">
    <property type="entry name" value="EF-hand-dom_pair"/>
</dbReference>
<sequence>MMFGMTGAGKSAIGNLMAGCEAFASGDDTASVTNLDSVMRFESADDSFVILDTIGLGDTEIDQDKVVASIRDVALSAVNGVDAMCFVMRNARITDDAIARLIYVTEFLWGTDCLLNLYVIVTFASRYLASREDANQWIERQVELNWRFKHIYDLVGQNPYRFIFIDNPSIDSGEPNVEERQAASKRALMTAFAKHPRDVIPPFTHSVMQKAKQLVAEQQAEVEKAAAKVQEVVQSKPKKRRKSSKSRPVRSSRSQSHESSGADPVKAALEEKKRAQDNLDQALIKVKKNAEFQREVAKEAELATLRFGQAYQNQVEEAGVGPAGSPTASTSTNPGGSGNPVQACKRMFFSLVNKMGGKKVPNPKAAAQPKDTQQPVQRTQKRRITADEIQSALDNAIYQLKMGVRGQAPMALFKQLDAKQNGMVTPMEFAKFVHRTVQGMSKAQVGGLWRLADRNCDGKLDFQEFCDLLAFRP</sequence>
<evidence type="ECO:0000256" key="15">
    <source>
        <dbReference type="ARBA" id="ARBA00023134"/>
    </source>
</evidence>
<dbReference type="InterPro" id="IPR027417">
    <property type="entry name" value="P-loop_NTPase"/>
</dbReference>
<dbReference type="InterPro" id="IPR018247">
    <property type="entry name" value="EF_Hand_1_Ca_BS"/>
</dbReference>
<dbReference type="GO" id="GO:0005525">
    <property type="term" value="F:GTP binding"/>
    <property type="evidence" value="ECO:0007669"/>
    <property type="project" value="UniProtKB-KW"/>
</dbReference>
<keyword evidence="15" id="KW-0342">GTP-binding</keyword>
<evidence type="ECO:0000256" key="16">
    <source>
        <dbReference type="ARBA" id="ARBA00023136"/>
    </source>
</evidence>
<evidence type="ECO:0000256" key="18">
    <source>
        <dbReference type="SAM" id="MobiDB-lite"/>
    </source>
</evidence>
<keyword evidence="21" id="KW-1185">Reference proteome</keyword>
<evidence type="ECO:0000256" key="6">
    <source>
        <dbReference type="ARBA" id="ARBA00022692"/>
    </source>
</evidence>
<keyword evidence="12" id="KW-0460">Magnesium</keyword>
<dbReference type="AlphaFoldDB" id="A0A812XPP4"/>
<evidence type="ECO:0000256" key="8">
    <source>
        <dbReference type="ARBA" id="ARBA00022741"/>
    </source>
</evidence>
<proteinExistence type="predicted"/>
<keyword evidence="8" id="KW-0547">Nucleotide-binding</keyword>
<keyword evidence="9" id="KW-0378">Hydrolase</keyword>
<dbReference type="InterPro" id="IPR006703">
    <property type="entry name" value="G_AIG1"/>
</dbReference>
<evidence type="ECO:0000313" key="21">
    <source>
        <dbReference type="Proteomes" id="UP000601435"/>
    </source>
</evidence>
<keyword evidence="11" id="KW-0106">Calcium</keyword>
<dbReference type="PROSITE" id="PS00018">
    <property type="entry name" value="EF_HAND_1"/>
    <property type="match status" value="1"/>
</dbReference>
<feature type="domain" description="EF-hand" evidence="19">
    <location>
        <begin position="440"/>
        <end position="473"/>
    </location>
</feature>
<evidence type="ECO:0000256" key="11">
    <source>
        <dbReference type="ARBA" id="ARBA00022837"/>
    </source>
</evidence>
<dbReference type="GO" id="GO:0016787">
    <property type="term" value="F:hydrolase activity"/>
    <property type="evidence" value="ECO:0007669"/>
    <property type="project" value="UniProtKB-KW"/>
</dbReference>
<feature type="domain" description="EF-hand" evidence="19">
    <location>
        <begin position="404"/>
        <end position="439"/>
    </location>
</feature>
<dbReference type="SUPFAM" id="SSF47473">
    <property type="entry name" value="EF-hand"/>
    <property type="match status" value="1"/>
</dbReference>
<evidence type="ECO:0000256" key="10">
    <source>
        <dbReference type="ARBA" id="ARBA00022805"/>
    </source>
</evidence>
<comment type="subcellular location">
    <subcellularLocation>
        <location evidence="2">Membrane</location>
        <topology evidence="2">Single-pass membrane protein</topology>
    </subcellularLocation>
    <subcellularLocation>
        <location evidence="17">Plastid</location>
        <location evidence="17">Chloroplast outer membrane</location>
    </subcellularLocation>
</comment>
<reference evidence="20" key="1">
    <citation type="submission" date="2021-02" db="EMBL/GenBank/DDBJ databases">
        <authorList>
            <person name="Dougan E. K."/>
            <person name="Rhodes N."/>
            <person name="Thang M."/>
            <person name="Chan C."/>
        </authorList>
    </citation>
    <scope>NUCLEOTIDE SEQUENCE</scope>
</reference>
<dbReference type="PROSITE" id="PS50222">
    <property type="entry name" value="EF_HAND_2"/>
    <property type="match status" value="2"/>
</dbReference>
<dbReference type="Gene3D" id="1.10.238.10">
    <property type="entry name" value="EF-hand"/>
    <property type="match status" value="1"/>
</dbReference>
<dbReference type="GO" id="GO:0009707">
    <property type="term" value="C:chloroplast outer membrane"/>
    <property type="evidence" value="ECO:0007669"/>
    <property type="project" value="UniProtKB-SubCell"/>
</dbReference>
<feature type="compositionally biased region" description="Basic residues" evidence="18">
    <location>
        <begin position="236"/>
        <end position="250"/>
    </location>
</feature>
<keyword evidence="14" id="KW-1133">Transmembrane helix</keyword>
<keyword evidence="6" id="KW-0812">Transmembrane</keyword>
<feature type="region of interest" description="Disordered" evidence="18">
    <location>
        <begin position="358"/>
        <end position="381"/>
    </location>
</feature>
<evidence type="ECO:0000256" key="4">
    <source>
        <dbReference type="ARBA" id="ARBA00022528"/>
    </source>
</evidence>
<dbReference type="InterPro" id="IPR045058">
    <property type="entry name" value="GIMA/IAN/Toc"/>
</dbReference>
<dbReference type="Pfam" id="PF04548">
    <property type="entry name" value="AIG1"/>
    <property type="match status" value="1"/>
</dbReference>
<feature type="region of interest" description="Disordered" evidence="18">
    <location>
        <begin position="230"/>
        <end position="265"/>
    </location>
</feature>